<dbReference type="AlphaFoldDB" id="A0A420YAZ4"/>
<name>A0A420YAZ4_9PEZI</name>
<feature type="domain" description="Nucleotide exchange factor Fes1" evidence="7">
    <location>
        <begin position="115"/>
        <end position="202"/>
    </location>
</feature>
<evidence type="ECO:0000256" key="4">
    <source>
        <dbReference type="ARBA" id="ARBA00022737"/>
    </source>
</evidence>
<dbReference type="InterPro" id="IPR050693">
    <property type="entry name" value="Hsp70_NEF-Inhibitors"/>
</dbReference>
<evidence type="ECO:0000256" key="1">
    <source>
        <dbReference type="ARBA" id="ARBA00004496"/>
    </source>
</evidence>
<comment type="subcellular location">
    <subcellularLocation>
        <location evidence="1">Cytoplasm</location>
    </subcellularLocation>
</comment>
<keyword evidence="4" id="KW-0677">Repeat</keyword>
<dbReference type="GO" id="GO:0005783">
    <property type="term" value="C:endoplasmic reticulum"/>
    <property type="evidence" value="ECO:0007669"/>
    <property type="project" value="TreeGrafter"/>
</dbReference>
<reference evidence="8 9" key="1">
    <citation type="submission" date="2018-08" db="EMBL/GenBank/DDBJ databases">
        <title>Draft genome of the lignicolous fungus Coniochaeta pulveracea.</title>
        <authorList>
            <person name="Borstlap C.J."/>
            <person name="De Witt R.N."/>
            <person name="Botha A."/>
            <person name="Volschenk H."/>
        </authorList>
    </citation>
    <scope>NUCLEOTIDE SEQUENCE [LARGE SCALE GENOMIC DNA]</scope>
    <source>
        <strain evidence="8 9">CAB683</strain>
    </source>
</reference>
<comment type="function">
    <text evidence="6">Functions as a nucleotide exchange factor (NEF) for Hsp70 chaperones which accelerates the release of ADP. Required for fully efficient Hsp70-mediated folding of proteins.</text>
</comment>
<dbReference type="FunFam" id="1.25.10.10:FF:000434">
    <property type="entry name" value="Hsp70 nucleotide exchange factor fes1"/>
    <property type="match status" value="1"/>
</dbReference>
<dbReference type="Gene3D" id="1.25.10.10">
    <property type="entry name" value="Leucine-rich Repeat Variant"/>
    <property type="match status" value="1"/>
</dbReference>
<gene>
    <name evidence="8" type="primary">FES1</name>
    <name evidence="8" type="ORF">DL546_005409</name>
</gene>
<comment type="caution">
    <text evidence="8">The sequence shown here is derived from an EMBL/GenBank/DDBJ whole genome shotgun (WGS) entry which is preliminary data.</text>
</comment>
<dbReference type="PANTHER" id="PTHR19316">
    <property type="entry name" value="PROTEIN FOLDING REGULATOR"/>
    <property type="match status" value="1"/>
</dbReference>
<dbReference type="Proteomes" id="UP000275385">
    <property type="component" value="Unassembled WGS sequence"/>
</dbReference>
<proteinExistence type="inferred from homology"/>
<dbReference type="STRING" id="177199.A0A420YAZ4"/>
<comment type="similarity">
    <text evidence="2">Belongs to the FES1 family.</text>
</comment>
<evidence type="ECO:0000256" key="3">
    <source>
        <dbReference type="ARBA" id="ARBA00022490"/>
    </source>
</evidence>
<dbReference type="EMBL" id="QVQW01000024">
    <property type="protein sequence ID" value="RKU45036.1"/>
    <property type="molecule type" value="Genomic_DNA"/>
</dbReference>
<dbReference type="GO" id="GO:0000774">
    <property type="term" value="F:adenyl-nucleotide exchange factor activity"/>
    <property type="evidence" value="ECO:0007669"/>
    <property type="project" value="TreeGrafter"/>
</dbReference>
<evidence type="ECO:0000259" key="7">
    <source>
        <dbReference type="Pfam" id="PF08609"/>
    </source>
</evidence>
<protein>
    <submittedName>
        <fullName evidence="8">Hsp70 nucleotide exchange factor fes1</fullName>
    </submittedName>
</protein>
<organism evidence="8 9">
    <name type="scientific">Coniochaeta pulveracea</name>
    <dbReference type="NCBI Taxonomy" id="177199"/>
    <lineage>
        <taxon>Eukaryota</taxon>
        <taxon>Fungi</taxon>
        <taxon>Dikarya</taxon>
        <taxon>Ascomycota</taxon>
        <taxon>Pezizomycotina</taxon>
        <taxon>Sordariomycetes</taxon>
        <taxon>Sordariomycetidae</taxon>
        <taxon>Coniochaetales</taxon>
        <taxon>Coniochaetaceae</taxon>
        <taxon>Coniochaeta</taxon>
    </lineage>
</organism>
<evidence type="ECO:0000256" key="2">
    <source>
        <dbReference type="ARBA" id="ARBA00011045"/>
    </source>
</evidence>
<keyword evidence="5" id="KW-0810">Translation regulation</keyword>
<dbReference type="InterPro" id="IPR013918">
    <property type="entry name" value="Nucleotide_exch_fac_Fes1"/>
</dbReference>
<accession>A0A420YAZ4</accession>
<dbReference type="OrthoDB" id="10250458at2759"/>
<dbReference type="InterPro" id="IPR016024">
    <property type="entry name" value="ARM-type_fold"/>
</dbReference>
<evidence type="ECO:0000313" key="9">
    <source>
        <dbReference type="Proteomes" id="UP000275385"/>
    </source>
</evidence>
<dbReference type="GO" id="GO:0006417">
    <property type="term" value="P:regulation of translation"/>
    <property type="evidence" value="ECO:0007669"/>
    <property type="project" value="UniProtKB-KW"/>
</dbReference>
<keyword evidence="9" id="KW-1185">Reference proteome</keyword>
<sequence length="330" mass="36683">MLQSIGLASSALSLEADGWRIDVSGRQEIALITALKLLPSHIMGLAGCKGHYWYQYCSSQLGKKSQLQDMKADLESLKYESESQSCWPGWPEPHRHSGDEEGQWRGKFLLSQRNLNDLLKWSIEHTTQNEDAPAQDPNAPPPRQLDPAIIDALLGGPSDADLMKAAMEIITSPDTSISHENRMIAFDNFEQLIESLDNANNMSKLALWTPLVELLEHEHEDFRRYAAWCVGTAVQNNAPSQERFLAAGGVPKLVSLAAGDRDGEDGAVRKKAVYALSSAVRNFQPALDVLVDDLRQRKHLEGDHKIDATDMDAIDEIMESLRDKLRAEST</sequence>
<dbReference type="InterPro" id="IPR011989">
    <property type="entry name" value="ARM-like"/>
</dbReference>
<dbReference type="Pfam" id="PF08609">
    <property type="entry name" value="Fes1"/>
    <property type="match status" value="1"/>
</dbReference>
<keyword evidence="3" id="KW-0963">Cytoplasm</keyword>
<evidence type="ECO:0000256" key="6">
    <source>
        <dbReference type="ARBA" id="ARBA00024912"/>
    </source>
</evidence>
<evidence type="ECO:0000313" key="8">
    <source>
        <dbReference type="EMBL" id="RKU45036.1"/>
    </source>
</evidence>
<dbReference type="SUPFAM" id="SSF48371">
    <property type="entry name" value="ARM repeat"/>
    <property type="match status" value="1"/>
</dbReference>
<dbReference type="PANTHER" id="PTHR19316:SF18">
    <property type="entry name" value="HSP70-BINDING PROTEIN 1"/>
    <property type="match status" value="1"/>
</dbReference>
<evidence type="ECO:0000256" key="5">
    <source>
        <dbReference type="ARBA" id="ARBA00022845"/>
    </source>
</evidence>